<keyword evidence="2" id="KW-1185">Reference proteome</keyword>
<reference evidence="1" key="1">
    <citation type="submission" date="2023-03" db="EMBL/GenBank/DDBJ databases">
        <title>Chromosome-level genomes of two armyworms, Mythimna separata and Mythimna loreyi, provide insights into the biosynthesis and reception of sex pheromones.</title>
        <authorList>
            <person name="Zhao H."/>
        </authorList>
    </citation>
    <scope>NUCLEOTIDE SEQUENCE</scope>
    <source>
        <strain evidence="1">BeijingLab</strain>
    </source>
</reference>
<dbReference type="EMBL" id="CM056782">
    <property type="protein sequence ID" value="KAJ8732169.1"/>
    <property type="molecule type" value="Genomic_DNA"/>
</dbReference>
<proteinExistence type="predicted"/>
<sequence>MWKPLVVLVLVANTFLITPSEGTYGPYSKKSVEGNPHCKCKKPNEIYDLCPNPCPPRECGVDIRLILCAPAPKPGSKDCKPGCRCADGFLKNRAGICIPEKECKYDCAKNQTLDPCYSDCPPRYCGVNIAAISCLAIEKPDCERGCRCCDGYLENAEGNCVLEKDCPKCYGPNEVYEVCLDPCPLYRCDVDPRVIKCGPPPQPGDPKCEAGCRCLDGYARNNDGVCIPREKCPQYCPGIEIYDTCPNPCPPQRCDIDPSVIRCAAPPKPGDSKCRPGCRCPDGLVRNSEGTCIPRDQCPQNRCKGEHELYSHCPDFTCRPLNCTQVGFPVACPIPGPDPSRCPGKPGCICESGYARNNDGKCIPEKQCSPKCPKNEVYSTCINSDCGPQKCSQLGYPIPCRRIDPAFCTKGCVCKEGYVRDANGTCIPKEKCPSCGDDPNAVSGCGNNCGRLCSNYNSTEPIFCPEICNLNGCDCKKGFVLDESTGKCILPSKCVSCNGDFNAKPGCDENCSKRCPGPKPTKCKCSGCECKDGFVYDPKIRKCVRPEQCTPPCGDNEILSNCSNGGCGPWRCTDVGIPTGCVKMDQKYCKVDCVCKEGYVRDENEVCVPVTDCPECGGDPNAIAGCGVNCGRLCSNYKQAENISCIAVCYDNACDCRKGFVLDENINKCVKPKDCTPTCGKNEVFSECINGGCEAKNCSQLGKPVPCVRPAKCKPGCLCAEGYLRDAKGNCVPEDQCSAPVCKEHEVYSKCINGGCQARNCNQLGQPVPCVKLDPKSCIKGCVCEDGYLRARNGTCVPEDKCDNCNKPHEHYDPCAPSCPPQTCESIGRTYKCPITTAVCKGACRCDKGYYRNKIGECISEKNCLKCKGPHEYWSCGSACDNVCETLYKQNQTNCPIVNIQCNKMCYCEEGYARDKNNICIRIDKCPKPKCGKNERLENCPPALCTPQKCTELGFPVACPDLPMNGVCPEPPGCVCADNHVRDACGKCIPSDSCPSCGGDPHAVSGCGVNCGRTCTTYNRTDVACLEICYFNACDCRKGYVFDEQVNKCVKPKDCSRPCGKNEVYTSCANGGCGKWNCSQLGQPDLCIDPIKCIGGCICQEGYLRAKNGNCVPRNECPVPQCGKNERFEFCPGCEPQYCSELGFPLTCPESGDPRQPACICDYGYVRNENGDCIPKEECPSCGGDPNAQSGCGVNCGKLCSNYNKGPVPCPKICKVNACDCKKDFVLDQNINKCVRPKQCTPICGPDEVFSECINGGCQPKNCSQLGKPVPCIKINEKDCIKGCLCKEGYLRDLNGSCVPTEKCEQQCNGPNEVYDACPPSCPPQTCESIDKIYHCPMIKTDIKDCKPACRCKEGYWRNKIGECISKKNCLKCTGPNEYWSCGGACDNVCKDLHKQNQTNCPIKNIKCNEMCYCEKGYARNASNICVPIAQCPPPCTKPHEVYDLCPHTCPPQTCAAIGLAYPCPHPPEGIEFCNPACRCEEGYYRNSADECISEEECLKCTGPNEHFSCGPVCDNVCATLKTENQTNCPYINKRCNSKCYCDEGYARDDNNICIPIDQCGVSCHGDSNAVPGCGGYCGNRCSNYNKGPVACPLICRIGACDCKQSYVLDDNLGKCVQPKNCTPVCGKDEVYNTCINGGCERKNCSDLARPIICIHPKECKDGCLCKEGMLRADNGTCVPIDKCPTPVCPKNEVFDRFANGGCDRRTCQDLTRPILCIDPIEFIGDCVCVKGYLRNDDGICVPESECKPRCNQPNQVFNSCPSTCPPRTCESLGRAYVCPIVTGQEPPCEPGCVCEEGYFLNSIGECITEEECLKCTGPHEYYSCGGACDNVCLTLNEQSQTNCPIINIKCNEMCYCEPDYARNASNICIPIKDCPPSRCDPNERYEPHPCQVCGPLTCSEVGIEQECPPAEDKNCDDTPACICNDGLVRNDAGDCVPISECSSETAVNVTDARARLDQGSVSLSATFLHYLASNNPNENCVASPTSLLIPLAQLALYAKGLVLEQLLKLLNLKNKEEIKACFPELIAEFSNQTGVDFKEASKYYANENYPLSAAFKLDSKIYFGAEGENIDFSQPEEAAEIINEWVYNQTRGKIQDLVKPDMFDEDTRLCLVNAIYFLGNWTKQFNPENTEVKDFYKSNGETVPLKIMYQQNTFNYAETDQYQVLEMFYEGGNFSCVIVLPRNKEDLLPTLKTLQEPGHWDGIMESLTPQKCQVYLPKMLINTQIDVKKLLIENGADEMFDPWSDGFEGMLEKPEPVYVSDAVQKAFLSLDEKGTEAAAATAIIGAATTSVQIDPPKIYLFEAIRSYVYYIVYNGVPIFCGTFVGAPQPGLD</sequence>
<evidence type="ECO:0000313" key="2">
    <source>
        <dbReference type="Proteomes" id="UP001231649"/>
    </source>
</evidence>
<comment type="caution">
    <text evidence="1">The sequence shown here is derived from an EMBL/GenBank/DDBJ whole genome shotgun (WGS) entry which is preliminary data.</text>
</comment>
<accession>A0ACC2R8K6</accession>
<protein>
    <submittedName>
        <fullName evidence="1">Uncharacterized protein</fullName>
    </submittedName>
</protein>
<name>A0ACC2R8K6_9NEOP</name>
<dbReference type="Proteomes" id="UP001231649">
    <property type="component" value="Chromosome 6"/>
</dbReference>
<organism evidence="1 2">
    <name type="scientific">Mythimna loreyi</name>
    <dbReference type="NCBI Taxonomy" id="667449"/>
    <lineage>
        <taxon>Eukaryota</taxon>
        <taxon>Metazoa</taxon>
        <taxon>Ecdysozoa</taxon>
        <taxon>Arthropoda</taxon>
        <taxon>Hexapoda</taxon>
        <taxon>Insecta</taxon>
        <taxon>Pterygota</taxon>
        <taxon>Neoptera</taxon>
        <taxon>Endopterygota</taxon>
        <taxon>Lepidoptera</taxon>
        <taxon>Glossata</taxon>
        <taxon>Ditrysia</taxon>
        <taxon>Noctuoidea</taxon>
        <taxon>Noctuidae</taxon>
        <taxon>Noctuinae</taxon>
        <taxon>Hadenini</taxon>
        <taxon>Mythimna</taxon>
    </lineage>
</organism>
<evidence type="ECO:0000313" key="1">
    <source>
        <dbReference type="EMBL" id="KAJ8732169.1"/>
    </source>
</evidence>
<gene>
    <name evidence="1" type="ORF">PYW08_014899</name>
</gene>